<evidence type="ECO:0000256" key="5">
    <source>
        <dbReference type="ARBA" id="ARBA00022989"/>
    </source>
</evidence>
<reference evidence="10" key="1">
    <citation type="submission" date="2020-05" db="EMBL/GenBank/DDBJ databases">
        <authorList>
            <person name="Chiriac C."/>
            <person name="Salcher M."/>
            <person name="Ghai R."/>
            <person name="Kavagutti S V."/>
        </authorList>
    </citation>
    <scope>NUCLEOTIDE SEQUENCE</scope>
</reference>
<dbReference type="Gene3D" id="3.90.550.10">
    <property type="entry name" value="Spore Coat Polysaccharide Biosynthesis Protein SpsA, Chain A"/>
    <property type="match status" value="1"/>
</dbReference>
<dbReference type="EMBL" id="CAEZXS010000024">
    <property type="protein sequence ID" value="CAB4689874.1"/>
    <property type="molecule type" value="Genomic_DNA"/>
</dbReference>
<evidence type="ECO:0000256" key="4">
    <source>
        <dbReference type="ARBA" id="ARBA00022692"/>
    </source>
</evidence>
<dbReference type="SUPFAM" id="SSF53448">
    <property type="entry name" value="Nucleotide-diphospho-sugar transferases"/>
    <property type="match status" value="1"/>
</dbReference>
<feature type="transmembrane region" description="Helical" evidence="8">
    <location>
        <begin position="623"/>
        <end position="641"/>
    </location>
</feature>
<dbReference type="GO" id="GO:0016758">
    <property type="term" value="F:hexosyltransferase activity"/>
    <property type="evidence" value="ECO:0007669"/>
    <property type="project" value="TreeGrafter"/>
</dbReference>
<dbReference type="InterPro" id="IPR050321">
    <property type="entry name" value="Glycosyltr_2/OpgH_subfam"/>
</dbReference>
<name>A0A6J6NZM8_9ZZZZ</name>
<dbReference type="PANTHER" id="PTHR43867">
    <property type="entry name" value="CELLULOSE SYNTHASE CATALYTIC SUBUNIT A [UDP-FORMING]"/>
    <property type="match status" value="1"/>
</dbReference>
<feature type="region of interest" description="Disordered" evidence="7">
    <location>
        <begin position="893"/>
        <end position="929"/>
    </location>
</feature>
<dbReference type="InterPro" id="IPR029044">
    <property type="entry name" value="Nucleotide-diphossugar_trans"/>
</dbReference>
<organism evidence="10">
    <name type="scientific">freshwater metagenome</name>
    <dbReference type="NCBI Taxonomy" id="449393"/>
    <lineage>
        <taxon>unclassified sequences</taxon>
        <taxon>metagenomes</taxon>
        <taxon>ecological metagenomes</taxon>
    </lineage>
</organism>
<feature type="compositionally biased region" description="Polar residues" evidence="7">
    <location>
        <begin position="913"/>
        <end position="922"/>
    </location>
</feature>
<feature type="transmembrane region" description="Helical" evidence="8">
    <location>
        <begin position="564"/>
        <end position="585"/>
    </location>
</feature>
<keyword evidence="2" id="KW-0328">Glycosyltransferase</keyword>
<keyword evidence="4 8" id="KW-0812">Transmembrane</keyword>
<accession>A0A6J6NZM8</accession>
<keyword evidence="3" id="KW-0808">Transferase</keyword>
<protein>
    <submittedName>
        <fullName evidence="10">Unannotated protein</fullName>
    </submittedName>
</protein>
<sequence>MATSNFSSPPDCDDSAESANAELPLRAPGRRQIGADKRLGPMPAVPEAPSRRAISGARFAIALTIIAYASYLADQIYRVVQNPLSIRVVFDTATYALVVTLLTASALAYLVTRLGYLYRIQEHHRVPRASIDDYFTVAMPTLTAIIPSYKEDARVVRQTLLSTALQEYPFMRIVLLIDDPPNPTSPQEQAILEAARGLPLEIEELLRPLRTKFERELDSFERQDSASDVENQIDPIRQITHLAELYAEASNWFHEQALANPIVDHTDLFLSNSVLGRLGMEMGEVATALNTAAAAETQLSPRRMLQLHRRLAWIFRAELSSFERKQYSSLSHEANKAMNLNSYIGLMGRRFKTQEMVGGTVLIEVTGEAADLEIPDPEYVLTLDADSTLLPEYCLRLVYLMEQQEFSDVAVSQTPYSAYPGANNRIERISGATTDLQHIVHQGLTRDSATFWVGANAVLRKQALDQICELDYENGLPIRRYVQDRTPIEDTESTIDICIQGWKLYNFPERLSYSATPPDFGSLCVQRQRWANGGLLVIPKFRELFRLRRSQIGLRAAREGFLRLNYLASIAWASFGLILLLIYPYNSQLVSPLAMLAAVPYFVAQSTDLRRCGYRRSDVLRVYGLNFLLLAVNTLGVIKSLEQSIGGQKIDFARTPKVRNRTAAPLTFVLVPYIIVIWSGYTLWHDVRNGHVSHAAFAAINMTLTAYALIAFVGLRNSLSDIRVSLAAHLYKPVKKDAVVEEPDWVSVLYYGSAETSRSSTVAPRVAALALVDLEPELLGDITEDPRTAHAIHAANPEAQQALTDGASADASSGKRRRSFLWGSRSNPEGRSSATNRLGWLSRTHRDETQAAPAAEAAATAALIAQVGEYVKGSGGEFTVRFDNGKVEITVGKSDSLNQEDPADDGLVIDLSDSGSANQDVSPSPIAGN</sequence>
<dbReference type="PANTHER" id="PTHR43867:SF2">
    <property type="entry name" value="CELLULOSE SYNTHASE CATALYTIC SUBUNIT A [UDP-FORMING]"/>
    <property type="match status" value="1"/>
</dbReference>
<feature type="region of interest" description="Disordered" evidence="7">
    <location>
        <begin position="797"/>
        <end position="839"/>
    </location>
</feature>
<dbReference type="Pfam" id="PF13632">
    <property type="entry name" value="Glyco_trans_2_3"/>
    <property type="match status" value="1"/>
</dbReference>
<evidence type="ECO:0000256" key="6">
    <source>
        <dbReference type="ARBA" id="ARBA00023136"/>
    </source>
</evidence>
<dbReference type="AlphaFoldDB" id="A0A6J6NZM8"/>
<feature type="transmembrane region" description="Helical" evidence="8">
    <location>
        <begin position="93"/>
        <end position="111"/>
    </location>
</feature>
<evidence type="ECO:0000256" key="2">
    <source>
        <dbReference type="ARBA" id="ARBA00022676"/>
    </source>
</evidence>
<keyword evidence="5 8" id="KW-1133">Transmembrane helix</keyword>
<dbReference type="InterPro" id="IPR001173">
    <property type="entry name" value="Glyco_trans_2-like"/>
</dbReference>
<gene>
    <name evidence="10" type="ORF">UFOPK2582_00341</name>
</gene>
<keyword evidence="6 8" id="KW-0472">Membrane</keyword>
<evidence type="ECO:0000259" key="9">
    <source>
        <dbReference type="Pfam" id="PF13632"/>
    </source>
</evidence>
<comment type="subcellular location">
    <subcellularLocation>
        <location evidence="1">Membrane</location>
        <topology evidence="1">Multi-pass membrane protein</topology>
    </subcellularLocation>
</comment>
<feature type="domain" description="Glycosyltransferase 2-like" evidence="9">
    <location>
        <begin position="379"/>
        <end position="602"/>
    </location>
</feature>
<evidence type="ECO:0000256" key="7">
    <source>
        <dbReference type="SAM" id="MobiDB-lite"/>
    </source>
</evidence>
<feature type="compositionally biased region" description="Polar residues" evidence="7">
    <location>
        <begin position="824"/>
        <end position="836"/>
    </location>
</feature>
<dbReference type="GO" id="GO:0005886">
    <property type="term" value="C:plasma membrane"/>
    <property type="evidence" value="ECO:0007669"/>
    <property type="project" value="TreeGrafter"/>
</dbReference>
<evidence type="ECO:0000256" key="8">
    <source>
        <dbReference type="SAM" id="Phobius"/>
    </source>
</evidence>
<feature type="transmembrane region" description="Helical" evidence="8">
    <location>
        <begin position="662"/>
        <end position="684"/>
    </location>
</feature>
<feature type="region of interest" description="Disordered" evidence="7">
    <location>
        <begin position="1"/>
        <end position="25"/>
    </location>
</feature>
<evidence type="ECO:0000256" key="1">
    <source>
        <dbReference type="ARBA" id="ARBA00004141"/>
    </source>
</evidence>
<evidence type="ECO:0000313" key="10">
    <source>
        <dbReference type="EMBL" id="CAB4689874.1"/>
    </source>
</evidence>
<evidence type="ECO:0000256" key="3">
    <source>
        <dbReference type="ARBA" id="ARBA00022679"/>
    </source>
</evidence>
<feature type="transmembrane region" description="Helical" evidence="8">
    <location>
        <begin position="56"/>
        <end position="73"/>
    </location>
</feature>
<proteinExistence type="predicted"/>
<feature type="transmembrane region" description="Helical" evidence="8">
    <location>
        <begin position="696"/>
        <end position="715"/>
    </location>
</feature>